<organism evidence="11">
    <name type="scientific">anaerobic digester metagenome</name>
    <dbReference type="NCBI Taxonomy" id="1263854"/>
    <lineage>
        <taxon>unclassified sequences</taxon>
        <taxon>metagenomes</taxon>
        <taxon>ecological metagenomes</taxon>
    </lineage>
</organism>
<dbReference type="GO" id="GO:0071973">
    <property type="term" value="P:bacterial-type flagellum-dependent cell motility"/>
    <property type="evidence" value="ECO:0007669"/>
    <property type="project" value="TreeGrafter"/>
</dbReference>
<evidence type="ECO:0000256" key="2">
    <source>
        <dbReference type="ARBA" id="ARBA00009764"/>
    </source>
</evidence>
<name>A0A485M638_9ZZZZ</name>
<dbReference type="InterPro" id="IPR010810">
    <property type="entry name" value="Flagellin_hook_IN_motif"/>
</dbReference>
<comment type="subunit">
    <text evidence="3">Homopentamer.</text>
</comment>
<comment type="subcellular location">
    <subcellularLocation>
        <location evidence="1">Bacterial flagellum</location>
    </subcellularLocation>
</comment>
<dbReference type="InterPro" id="IPR010809">
    <property type="entry name" value="FliD_C"/>
</dbReference>
<evidence type="ECO:0000259" key="10">
    <source>
        <dbReference type="Pfam" id="PF07195"/>
    </source>
</evidence>
<evidence type="ECO:0000256" key="3">
    <source>
        <dbReference type="ARBA" id="ARBA00011255"/>
    </source>
</evidence>
<dbReference type="PANTHER" id="PTHR30288:SF0">
    <property type="entry name" value="FLAGELLAR HOOK-ASSOCIATED PROTEIN 2"/>
    <property type="match status" value="1"/>
</dbReference>
<feature type="domain" description="Flagellar hook-associated protein 2 N-terminal" evidence="9">
    <location>
        <begin position="12"/>
        <end position="115"/>
    </location>
</feature>
<dbReference type="Pfam" id="PF02465">
    <property type="entry name" value="FliD_N"/>
    <property type="match status" value="1"/>
</dbReference>
<dbReference type="InterPro" id="IPR040026">
    <property type="entry name" value="FliD"/>
</dbReference>
<evidence type="ECO:0000313" key="11">
    <source>
        <dbReference type="EMBL" id="VFU17022.1"/>
    </source>
</evidence>
<dbReference type="EMBL" id="CAADRM010000125">
    <property type="protein sequence ID" value="VFU17022.1"/>
    <property type="molecule type" value="Genomic_DNA"/>
</dbReference>
<feature type="coiled-coil region" evidence="8">
    <location>
        <begin position="820"/>
        <end position="847"/>
    </location>
</feature>
<keyword evidence="5" id="KW-0975">Bacterial flagellum</keyword>
<evidence type="ECO:0000256" key="5">
    <source>
        <dbReference type="ARBA" id="ARBA00023143"/>
    </source>
</evidence>
<feature type="domain" description="Flagellar hook-associated protein 2 C-terminal" evidence="10">
    <location>
        <begin position="463"/>
        <end position="623"/>
    </location>
</feature>
<keyword evidence="11" id="KW-0969">Cilium</keyword>
<keyword evidence="11" id="KW-0282">Flagellum</keyword>
<feature type="domain" description="Flagellar hook-associated protein 2 C-terminal" evidence="10">
    <location>
        <begin position="794"/>
        <end position="864"/>
    </location>
</feature>
<keyword evidence="4 8" id="KW-0175">Coiled coil</keyword>
<accession>A0A485M638</accession>
<dbReference type="Pfam" id="PF07195">
    <property type="entry name" value="FliD_C"/>
    <property type="match status" value="2"/>
</dbReference>
<dbReference type="GO" id="GO:0007155">
    <property type="term" value="P:cell adhesion"/>
    <property type="evidence" value="ECO:0007669"/>
    <property type="project" value="InterPro"/>
</dbReference>
<gene>
    <name evidence="11" type="ORF">SCFA_60032</name>
</gene>
<dbReference type="GO" id="GO:0009421">
    <property type="term" value="C:bacterial-type flagellum filament cap"/>
    <property type="evidence" value="ECO:0007669"/>
    <property type="project" value="InterPro"/>
</dbReference>
<comment type="similarity">
    <text evidence="2">Belongs to the FliD family.</text>
</comment>
<evidence type="ECO:0000256" key="6">
    <source>
        <dbReference type="ARBA" id="ARBA00033074"/>
    </source>
</evidence>
<reference evidence="11" key="1">
    <citation type="submission" date="2019-03" db="EMBL/GenBank/DDBJ databases">
        <authorList>
            <person name="Hao L."/>
        </authorList>
    </citation>
    <scope>NUCLEOTIDE SEQUENCE</scope>
</reference>
<evidence type="ECO:0000256" key="8">
    <source>
        <dbReference type="SAM" id="Coils"/>
    </source>
</evidence>
<evidence type="ECO:0000256" key="7">
    <source>
        <dbReference type="ARBA" id="ARBA00033192"/>
    </source>
</evidence>
<keyword evidence="11" id="KW-0966">Cell projection</keyword>
<evidence type="ECO:0000259" key="9">
    <source>
        <dbReference type="Pfam" id="PF02465"/>
    </source>
</evidence>
<dbReference type="InterPro" id="IPR003481">
    <property type="entry name" value="FliD_N"/>
</dbReference>
<evidence type="ECO:0000256" key="4">
    <source>
        <dbReference type="ARBA" id="ARBA00023054"/>
    </source>
</evidence>
<dbReference type="AlphaFoldDB" id="A0A485M638"/>
<dbReference type="Pfam" id="PF07196">
    <property type="entry name" value="Flagellin_IN"/>
    <property type="match status" value="1"/>
</dbReference>
<protein>
    <recommendedName>
        <fullName evidence="7">Filament cap protein</fullName>
    </recommendedName>
    <alternativeName>
        <fullName evidence="6">Flagellar cap protein</fullName>
    </alternativeName>
</protein>
<proteinExistence type="inferred from homology"/>
<dbReference type="GO" id="GO:0009424">
    <property type="term" value="C:bacterial-type flagellum hook"/>
    <property type="evidence" value="ECO:0007669"/>
    <property type="project" value="InterPro"/>
</dbReference>
<dbReference type="PANTHER" id="PTHR30288">
    <property type="entry name" value="FLAGELLAR CAP/ASSEMBLY PROTEIN FLID"/>
    <property type="match status" value="1"/>
</dbReference>
<sequence length="879" mass="91838">MAATYSISGLASGLDWRSMISQLVELERRPITLLEEKQTTLGEKKSAWNQVNSLLRSLKTAAGALNSPDDFNLFTPKATINSTTLNVSDLLSYAVGSNATEGSYNITVNNLAAAQKLSSKSFGSTSEALGISGELIINNRVLSIAATDSLSTIQNKINALNSGENPAGVTASIIAISTGEYRLSLTSRATGSEGISLASGSADNILTQLGLADGTLSLRNAVTGGARSWAFSSSADSIGQVFGLTGAASGTVTIAGVAVSIDLSTDSLEDIAGTINNNAALQAAGVHASVVQSKNGDETVYTLQIDGTQDFTDSSNILQTLGILKQGYSDVTGVNGTMENTVNGAAISSSTLLIDIDGYNTWTPGDSITIQGTGHDGTALDASVFSITESSTVGDLLSAVEAAFGGEVTAYVNGSGAIVVEDNQAGASSLSLTLTPSIAAANSSLNFGSFESSTIRKREIVAGQDAEITLDGITFTRSTNQISDVIAGITLDLIGADENATITLNVVRDYEGVKGKIKELVDSYNKVMSYIAAQNEAPGEGNATKPLYADTSLYTVKSTLRSIILSGVTGLDSGLDHLSLIGINIDKTGQLSINNAKLDGYLQSNFEDVVNLFSAQGTSMNSSLTYITSGINMAEGDYEVEITQTATRASAVGSGFSGVLSEDATLTLTNARGKEETITLSAGLNIASIVNAINSGNTLGIVAENDGGQLRISSSTYGSSGEFTLSMTGGNLGLADGTYTGLDVAGRIREQGSSDWMSMTGRGQTLIGDDDQAVEGLWLRYTGSETGMVDFSFIKGVGDRLDKALHYMSDGIDGYVANKQKSLQNQINNIDKKIDRMEMRLTQYQETLIAKYTAMERLLSQLQSQQSWLMNQISFMSGV</sequence>
<evidence type="ECO:0000256" key="1">
    <source>
        <dbReference type="ARBA" id="ARBA00004365"/>
    </source>
</evidence>